<dbReference type="SUPFAM" id="SSF54001">
    <property type="entry name" value="Cysteine proteinases"/>
    <property type="match status" value="1"/>
</dbReference>
<dbReference type="OrthoDB" id="65740at2759"/>
<dbReference type="InterPro" id="IPR038765">
    <property type="entry name" value="Papain-like_cys_pep_sf"/>
</dbReference>
<evidence type="ECO:0000259" key="3">
    <source>
        <dbReference type="Pfam" id="PF00112"/>
    </source>
</evidence>
<dbReference type="GO" id="GO:0008234">
    <property type="term" value="F:cysteine-type peptidase activity"/>
    <property type="evidence" value="ECO:0007669"/>
    <property type="project" value="InterPro"/>
</dbReference>
<feature type="non-terminal residue" evidence="4">
    <location>
        <position position="1"/>
    </location>
</feature>
<evidence type="ECO:0000256" key="2">
    <source>
        <dbReference type="ARBA" id="ARBA00023157"/>
    </source>
</evidence>
<name>A0A8S4RTI0_9NEOP</name>
<dbReference type="PANTHER" id="PTHR12411">
    <property type="entry name" value="CYSTEINE PROTEASE FAMILY C1-RELATED"/>
    <property type="match status" value="1"/>
</dbReference>
<dbReference type="PROSITE" id="PS00640">
    <property type="entry name" value="THIOL_PROTEASE_ASN"/>
    <property type="match status" value="1"/>
</dbReference>
<keyword evidence="2" id="KW-1015">Disulfide bond</keyword>
<evidence type="ECO:0000256" key="1">
    <source>
        <dbReference type="ARBA" id="ARBA00008455"/>
    </source>
</evidence>
<dbReference type="Pfam" id="PF00112">
    <property type="entry name" value="Peptidase_C1"/>
    <property type="match status" value="1"/>
</dbReference>
<dbReference type="AlphaFoldDB" id="A0A8S4RTI0"/>
<dbReference type="PROSITE" id="PS00639">
    <property type="entry name" value="THIOL_PROTEASE_HIS"/>
    <property type="match status" value="1"/>
</dbReference>
<protein>
    <submittedName>
        <fullName evidence="4">Jg26416 protein</fullName>
    </submittedName>
</protein>
<dbReference type="InterPro" id="IPR013128">
    <property type="entry name" value="Peptidase_C1A"/>
</dbReference>
<reference evidence="4" key="1">
    <citation type="submission" date="2022-03" db="EMBL/GenBank/DDBJ databases">
        <authorList>
            <person name="Lindestad O."/>
        </authorList>
    </citation>
    <scope>NUCLEOTIDE SEQUENCE</scope>
</reference>
<keyword evidence="5" id="KW-1185">Reference proteome</keyword>
<organism evidence="4 5">
    <name type="scientific">Pararge aegeria aegeria</name>
    <dbReference type="NCBI Taxonomy" id="348720"/>
    <lineage>
        <taxon>Eukaryota</taxon>
        <taxon>Metazoa</taxon>
        <taxon>Ecdysozoa</taxon>
        <taxon>Arthropoda</taxon>
        <taxon>Hexapoda</taxon>
        <taxon>Insecta</taxon>
        <taxon>Pterygota</taxon>
        <taxon>Neoptera</taxon>
        <taxon>Endopterygota</taxon>
        <taxon>Lepidoptera</taxon>
        <taxon>Glossata</taxon>
        <taxon>Ditrysia</taxon>
        <taxon>Papilionoidea</taxon>
        <taxon>Nymphalidae</taxon>
        <taxon>Satyrinae</taxon>
        <taxon>Satyrini</taxon>
        <taxon>Parargina</taxon>
        <taxon>Pararge</taxon>
    </lineage>
</organism>
<dbReference type="GO" id="GO:0006508">
    <property type="term" value="P:proteolysis"/>
    <property type="evidence" value="ECO:0007669"/>
    <property type="project" value="InterPro"/>
</dbReference>
<evidence type="ECO:0000313" key="4">
    <source>
        <dbReference type="EMBL" id="CAH2240377.1"/>
    </source>
</evidence>
<feature type="domain" description="Peptidase C1A papain C-terminal" evidence="3">
    <location>
        <begin position="2"/>
        <end position="92"/>
    </location>
</feature>
<dbReference type="InterPro" id="IPR025660">
    <property type="entry name" value="Pept_his_AS"/>
</dbReference>
<sequence>FAIFKYGPVSVAIDASHKSFSFYSNGVYYEPKCKNKVEELDHAVLAVGYGILKGQKYWLIKNSWSNLWGNDGYVLMSTKDDNCGVQAAPTYVLM</sequence>
<dbReference type="InterPro" id="IPR000668">
    <property type="entry name" value="Peptidase_C1A_C"/>
</dbReference>
<dbReference type="InterPro" id="IPR025661">
    <property type="entry name" value="Pept_asp_AS"/>
</dbReference>
<accession>A0A8S4RTI0</accession>
<dbReference type="Proteomes" id="UP000838756">
    <property type="component" value="Unassembled WGS sequence"/>
</dbReference>
<comment type="caution">
    <text evidence="4">The sequence shown here is derived from an EMBL/GenBank/DDBJ whole genome shotgun (WGS) entry which is preliminary data.</text>
</comment>
<dbReference type="EMBL" id="CAKXAJ010025500">
    <property type="protein sequence ID" value="CAH2240377.1"/>
    <property type="molecule type" value="Genomic_DNA"/>
</dbReference>
<comment type="similarity">
    <text evidence="1">Belongs to the peptidase C1 family.</text>
</comment>
<gene>
    <name evidence="4" type="primary">jg26416</name>
    <name evidence="4" type="ORF">PAEG_LOCUS16968</name>
</gene>
<evidence type="ECO:0000313" key="5">
    <source>
        <dbReference type="Proteomes" id="UP000838756"/>
    </source>
</evidence>
<proteinExistence type="inferred from homology"/>
<dbReference type="Gene3D" id="3.90.70.10">
    <property type="entry name" value="Cysteine proteinases"/>
    <property type="match status" value="1"/>
</dbReference>